<proteinExistence type="predicted"/>
<keyword evidence="1" id="KW-0732">Signal</keyword>
<evidence type="ECO:0000256" key="1">
    <source>
        <dbReference type="SAM" id="SignalP"/>
    </source>
</evidence>
<dbReference type="Proteomes" id="UP001172155">
    <property type="component" value="Unassembled WGS sequence"/>
</dbReference>
<evidence type="ECO:0000313" key="3">
    <source>
        <dbReference type="Proteomes" id="UP001172155"/>
    </source>
</evidence>
<feature type="chain" id="PRO_5041298227" description="Secreted protein" evidence="1">
    <location>
        <begin position="41"/>
        <end position="73"/>
    </location>
</feature>
<evidence type="ECO:0008006" key="4">
    <source>
        <dbReference type="Google" id="ProtNLM"/>
    </source>
</evidence>
<gene>
    <name evidence="2" type="ORF">B0T18DRAFT_416862</name>
</gene>
<dbReference type="EMBL" id="JAUKUD010000005">
    <property type="protein sequence ID" value="KAK0744210.1"/>
    <property type="molecule type" value="Genomic_DNA"/>
</dbReference>
<reference evidence="2" key="1">
    <citation type="submission" date="2023-06" db="EMBL/GenBank/DDBJ databases">
        <title>Genome-scale phylogeny and comparative genomics of the fungal order Sordariales.</title>
        <authorList>
            <consortium name="Lawrence Berkeley National Laboratory"/>
            <person name="Hensen N."/>
            <person name="Bonometti L."/>
            <person name="Westerberg I."/>
            <person name="Brannstrom I.O."/>
            <person name="Guillou S."/>
            <person name="Cros-Aarteil S."/>
            <person name="Calhoun S."/>
            <person name="Haridas S."/>
            <person name="Kuo A."/>
            <person name="Mondo S."/>
            <person name="Pangilinan J."/>
            <person name="Riley R."/>
            <person name="LaButti K."/>
            <person name="Andreopoulos B."/>
            <person name="Lipzen A."/>
            <person name="Chen C."/>
            <person name="Yanf M."/>
            <person name="Daum C."/>
            <person name="Ng V."/>
            <person name="Clum A."/>
            <person name="Steindorff A."/>
            <person name="Ohm R."/>
            <person name="Martin F."/>
            <person name="Silar P."/>
            <person name="Natvig D."/>
            <person name="Lalanne C."/>
            <person name="Gautier V."/>
            <person name="Ament-velasquez S.L."/>
            <person name="Kruys A."/>
            <person name="Hutchinson M.I."/>
            <person name="Powell A.J."/>
            <person name="Barry K."/>
            <person name="Miller A.N."/>
            <person name="Grigoriev I.V."/>
            <person name="Debuchy R."/>
            <person name="Gladieux P."/>
            <person name="Thoren M.H."/>
            <person name="Johannesson H."/>
        </authorList>
    </citation>
    <scope>NUCLEOTIDE SEQUENCE</scope>
    <source>
        <strain evidence="2">SMH3187-1</strain>
    </source>
</reference>
<protein>
    <recommendedName>
        <fullName evidence="4">Secreted protein</fullName>
    </recommendedName>
</protein>
<sequence>MCDVMRRVGSRFWRAAFTSRLRCFLSLSLSLLSLCRQAVSIWSDGCIFWHLGNKEISMDDGWSWDDMLILGIE</sequence>
<name>A0AA40K385_9PEZI</name>
<evidence type="ECO:0000313" key="2">
    <source>
        <dbReference type="EMBL" id="KAK0744210.1"/>
    </source>
</evidence>
<accession>A0AA40K385</accession>
<comment type="caution">
    <text evidence="2">The sequence shown here is derived from an EMBL/GenBank/DDBJ whole genome shotgun (WGS) entry which is preliminary data.</text>
</comment>
<keyword evidence="3" id="KW-1185">Reference proteome</keyword>
<organism evidence="2 3">
    <name type="scientific">Schizothecium vesticola</name>
    <dbReference type="NCBI Taxonomy" id="314040"/>
    <lineage>
        <taxon>Eukaryota</taxon>
        <taxon>Fungi</taxon>
        <taxon>Dikarya</taxon>
        <taxon>Ascomycota</taxon>
        <taxon>Pezizomycotina</taxon>
        <taxon>Sordariomycetes</taxon>
        <taxon>Sordariomycetidae</taxon>
        <taxon>Sordariales</taxon>
        <taxon>Schizotheciaceae</taxon>
        <taxon>Schizothecium</taxon>
    </lineage>
</organism>
<feature type="signal peptide" evidence="1">
    <location>
        <begin position="1"/>
        <end position="40"/>
    </location>
</feature>
<dbReference type="AlphaFoldDB" id="A0AA40K385"/>